<name>A0AAV9WN22_9PEZI</name>
<comment type="caution">
    <text evidence="5">The sequence shown here is derived from an EMBL/GenBank/DDBJ whole genome shotgun (WGS) entry which is preliminary data.</text>
</comment>
<dbReference type="PROSITE" id="PS50048">
    <property type="entry name" value="ZN2_CY6_FUNGAL_2"/>
    <property type="match status" value="1"/>
</dbReference>
<keyword evidence="1" id="KW-0479">Metal-binding</keyword>
<organism evidence="5 6">
    <name type="scientific">Arthrobotrys musiformis</name>
    <dbReference type="NCBI Taxonomy" id="47236"/>
    <lineage>
        <taxon>Eukaryota</taxon>
        <taxon>Fungi</taxon>
        <taxon>Dikarya</taxon>
        <taxon>Ascomycota</taxon>
        <taxon>Pezizomycotina</taxon>
        <taxon>Orbiliomycetes</taxon>
        <taxon>Orbiliales</taxon>
        <taxon>Orbiliaceae</taxon>
        <taxon>Arthrobotrys</taxon>
    </lineage>
</organism>
<feature type="region of interest" description="Disordered" evidence="3">
    <location>
        <begin position="124"/>
        <end position="159"/>
    </location>
</feature>
<dbReference type="PANTHER" id="PTHR46910:SF1">
    <property type="entry name" value="MISCELLANEOUS ZN(II)2CYS6 TRANSCRIPTION FACTOR (EUROFUNG)-RELATED"/>
    <property type="match status" value="1"/>
</dbReference>
<gene>
    <name evidence="5" type="ORF">TWF481_000531</name>
</gene>
<proteinExistence type="predicted"/>
<feature type="domain" description="Zn(2)-C6 fungal-type" evidence="4">
    <location>
        <begin position="49"/>
        <end position="82"/>
    </location>
</feature>
<dbReference type="Proteomes" id="UP001370758">
    <property type="component" value="Unassembled WGS sequence"/>
</dbReference>
<accession>A0AAV9WN22</accession>
<reference evidence="5 6" key="1">
    <citation type="submission" date="2023-08" db="EMBL/GenBank/DDBJ databases">
        <authorList>
            <person name="Palmer J.M."/>
        </authorList>
    </citation>
    <scope>NUCLEOTIDE SEQUENCE [LARGE SCALE GENOMIC DNA]</scope>
    <source>
        <strain evidence="5 6">TWF481</strain>
    </source>
</reference>
<dbReference type="InterPro" id="IPR007219">
    <property type="entry name" value="XnlR_reg_dom"/>
</dbReference>
<dbReference type="CDD" id="cd00067">
    <property type="entry name" value="GAL4"/>
    <property type="match status" value="1"/>
</dbReference>
<dbReference type="InterPro" id="IPR050987">
    <property type="entry name" value="AtrR-like"/>
</dbReference>
<evidence type="ECO:0000313" key="5">
    <source>
        <dbReference type="EMBL" id="KAK6511616.1"/>
    </source>
</evidence>
<dbReference type="PROSITE" id="PS00463">
    <property type="entry name" value="ZN2_CY6_FUNGAL_1"/>
    <property type="match status" value="1"/>
</dbReference>
<dbReference type="Pfam" id="PF00172">
    <property type="entry name" value="Zn_clus"/>
    <property type="match status" value="1"/>
</dbReference>
<dbReference type="GO" id="GO:0008270">
    <property type="term" value="F:zinc ion binding"/>
    <property type="evidence" value="ECO:0007669"/>
    <property type="project" value="InterPro"/>
</dbReference>
<dbReference type="InterPro" id="IPR036864">
    <property type="entry name" value="Zn2-C6_fun-type_DNA-bd_sf"/>
</dbReference>
<keyword evidence="6" id="KW-1185">Reference proteome</keyword>
<evidence type="ECO:0000259" key="4">
    <source>
        <dbReference type="PROSITE" id="PS50048"/>
    </source>
</evidence>
<dbReference type="GO" id="GO:0003677">
    <property type="term" value="F:DNA binding"/>
    <property type="evidence" value="ECO:0007669"/>
    <property type="project" value="InterPro"/>
</dbReference>
<dbReference type="CDD" id="cd12148">
    <property type="entry name" value="fungal_TF_MHR"/>
    <property type="match status" value="1"/>
</dbReference>
<dbReference type="AlphaFoldDB" id="A0AAV9WN22"/>
<evidence type="ECO:0000256" key="1">
    <source>
        <dbReference type="ARBA" id="ARBA00022723"/>
    </source>
</evidence>
<dbReference type="Gene3D" id="4.10.240.10">
    <property type="entry name" value="Zn(2)-C6 fungal-type DNA-binding domain"/>
    <property type="match status" value="1"/>
</dbReference>
<dbReference type="Pfam" id="PF04082">
    <property type="entry name" value="Fungal_trans"/>
    <property type="match status" value="1"/>
</dbReference>
<feature type="compositionally biased region" description="Low complexity" evidence="3">
    <location>
        <begin position="134"/>
        <end position="145"/>
    </location>
</feature>
<dbReference type="PANTHER" id="PTHR46910">
    <property type="entry name" value="TRANSCRIPTION FACTOR PDR1"/>
    <property type="match status" value="1"/>
</dbReference>
<dbReference type="EMBL" id="JAVHJL010000001">
    <property type="protein sequence ID" value="KAK6511616.1"/>
    <property type="molecule type" value="Genomic_DNA"/>
</dbReference>
<dbReference type="SUPFAM" id="SSF57701">
    <property type="entry name" value="Zn2/Cys6 DNA-binding domain"/>
    <property type="match status" value="1"/>
</dbReference>
<dbReference type="GO" id="GO:0006351">
    <property type="term" value="P:DNA-templated transcription"/>
    <property type="evidence" value="ECO:0007669"/>
    <property type="project" value="InterPro"/>
</dbReference>
<protein>
    <recommendedName>
        <fullName evidence="4">Zn(2)-C6 fungal-type domain-containing protein</fullName>
    </recommendedName>
</protein>
<feature type="region of interest" description="Disordered" evidence="3">
    <location>
        <begin position="1"/>
        <end position="40"/>
    </location>
</feature>
<dbReference type="InterPro" id="IPR001138">
    <property type="entry name" value="Zn2Cys6_DnaBD"/>
</dbReference>
<keyword evidence="2" id="KW-0539">Nucleus</keyword>
<evidence type="ECO:0000256" key="2">
    <source>
        <dbReference type="ARBA" id="ARBA00023242"/>
    </source>
</evidence>
<dbReference type="SMART" id="SM00066">
    <property type="entry name" value="GAL4"/>
    <property type="match status" value="1"/>
</dbReference>
<dbReference type="GO" id="GO:0000981">
    <property type="term" value="F:DNA-binding transcription factor activity, RNA polymerase II-specific"/>
    <property type="evidence" value="ECO:0007669"/>
    <property type="project" value="InterPro"/>
</dbReference>
<evidence type="ECO:0000313" key="6">
    <source>
        <dbReference type="Proteomes" id="UP001370758"/>
    </source>
</evidence>
<sequence>MGSRQSTKGCGPEANQLPKPGTEESIDNSQGLLGPHRKRVFQRRRNSRACDACRSRKTKCDAAAGACGSCTSCSSASLACRFTESGNRKKIGPVRQIRILQKTIKELNEKLQISDANAKLQGSVSPLTSIPTDYSPSSRYPSSPSLERRQRAPSGDNDGGILFGSAPTMGFVESVQGYMDDFGYDTSLLDARAPGEETLHSSRTSSDAEALQIRNLQALLPTKTNGEKLLHIFQRHLRMYIPIMCWSIVRNKFERAYGTPIFAEDRLSVTGIFCVLMTINAYASVCSDDSDVFEVPNYSSRRGWYFLEFAKNFHDLHRSSHSFALCDVEVLLTMAMYLERTALSYPLRLTVEYLATVCKDIGLHRKDSRDNLKLSSVELEHQSRIFWCAFLLDQKIALQFGVKPILNGEEVDVDEPGSNDLSDLADSTPHLSKPETPMSIMLMRSLVAISQFIGPILRLDPKSLDTEHQMNQIEQQLDYLEGNFPGNLLKWESFAPLDPALLDAAILAMAIRLSLFRFFTDATLKPDFRARCLLRCLEVAKGTVYLLRRTMKFPDWEHNFRQRQCGLTYQHIFKVSTIFLLAAAIFPKPVEIESELCTCVGVLQIAASTRPSVVQNLHTLDKLSEILKQKPATGWGGSYNSPRTTMPPQIGDNIAGCLSSMPPPPPPFFFFF</sequence>
<evidence type="ECO:0000256" key="3">
    <source>
        <dbReference type="SAM" id="MobiDB-lite"/>
    </source>
</evidence>